<feature type="domain" description="Sporulation initiation factor Spo0A C-terminal" evidence="1">
    <location>
        <begin position="19"/>
        <end position="117"/>
    </location>
</feature>
<reference evidence="2" key="1">
    <citation type="submission" date="2019-08" db="EMBL/GenBank/DDBJ databases">
        <authorList>
            <person name="Kucharzyk K."/>
            <person name="Murdoch R.W."/>
            <person name="Higgins S."/>
            <person name="Loffler F."/>
        </authorList>
    </citation>
    <scope>NUCLEOTIDE SEQUENCE</scope>
</reference>
<evidence type="ECO:0000313" key="2">
    <source>
        <dbReference type="EMBL" id="MPM52507.1"/>
    </source>
</evidence>
<protein>
    <submittedName>
        <fullName evidence="2">Stage 0 sporulation protein A</fullName>
    </submittedName>
</protein>
<dbReference type="GO" id="GO:0005737">
    <property type="term" value="C:cytoplasm"/>
    <property type="evidence" value="ECO:0007669"/>
    <property type="project" value="InterPro"/>
</dbReference>
<dbReference type="InterPro" id="IPR016032">
    <property type="entry name" value="Sig_transdc_resp-reg_C-effctor"/>
</dbReference>
<dbReference type="InterPro" id="IPR036388">
    <property type="entry name" value="WH-like_DNA-bd_sf"/>
</dbReference>
<proteinExistence type="predicted"/>
<dbReference type="SUPFAM" id="SSF46894">
    <property type="entry name" value="C-terminal effector domain of the bipartite response regulators"/>
    <property type="match status" value="1"/>
</dbReference>
<dbReference type="GO" id="GO:0005509">
    <property type="term" value="F:calcium ion binding"/>
    <property type="evidence" value="ECO:0007669"/>
    <property type="project" value="InterPro"/>
</dbReference>
<dbReference type="Pfam" id="PF08769">
    <property type="entry name" value="Spo0A_C"/>
    <property type="match status" value="1"/>
</dbReference>
<name>A0A645AHL4_9ZZZZ</name>
<dbReference type="GO" id="GO:0042173">
    <property type="term" value="P:regulation of sporulation resulting in formation of a cellular spore"/>
    <property type="evidence" value="ECO:0007669"/>
    <property type="project" value="InterPro"/>
</dbReference>
<comment type="caution">
    <text evidence="2">The sequence shown here is derived from an EMBL/GenBank/DDBJ whole genome shotgun (WGS) entry which is preliminary data.</text>
</comment>
<dbReference type="InterPro" id="IPR014879">
    <property type="entry name" value="Spo0A_C"/>
</dbReference>
<organism evidence="2">
    <name type="scientific">bioreactor metagenome</name>
    <dbReference type="NCBI Taxonomy" id="1076179"/>
    <lineage>
        <taxon>unclassified sequences</taxon>
        <taxon>metagenomes</taxon>
        <taxon>ecological metagenomes</taxon>
    </lineage>
</organism>
<accession>A0A645AHL4</accession>
<sequence length="134" mass="15202">MIQSNQLTPLNHSGEFTQSILRRLGIVPSLNGYTYLTDAINYELTSVETNVSITKCIYPTIAKKHSSSAAKVERSIRHAIEAAWKHTDTKSFEPFFGCRINKKPTNAQFVSAIAEYIKETEPKYIDYIRSIDDN</sequence>
<dbReference type="AlphaFoldDB" id="A0A645AHL4"/>
<dbReference type="GO" id="GO:0003700">
    <property type="term" value="F:DNA-binding transcription factor activity"/>
    <property type="evidence" value="ECO:0007669"/>
    <property type="project" value="InterPro"/>
</dbReference>
<dbReference type="GO" id="GO:0003677">
    <property type="term" value="F:DNA binding"/>
    <property type="evidence" value="ECO:0007669"/>
    <property type="project" value="InterPro"/>
</dbReference>
<dbReference type="EMBL" id="VSSQ01013893">
    <property type="protein sequence ID" value="MPM52507.1"/>
    <property type="molecule type" value="Genomic_DNA"/>
</dbReference>
<dbReference type="Gene3D" id="1.10.10.10">
    <property type="entry name" value="Winged helix-like DNA-binding domain superfamily/Winged helix DNA-binding domain"/>
    <property type="match status" value="1"/>
</dbReference>
<evidence type="ECO:0000259" key="1">
    <source>
        <dbReference type="Pfam" id="PF08769"/>
    </source>
</evidence>
<gene>
    <name evidence="2" type="primary">spo0A_17</name>
    <name evidence="2" type="ORF">SDC9_99267</name>
</gene>